<reference evidence="2 3" key="2">
    <citation type="submission" date="2018-04" db="EMBL/GenBank/DDBJ databases">
        <title>Thauera lacus sp. nov., isolated from an saline lake in Inner Mongolia, China.</title>
        <authorList>
            <person name="Liang Q.-Y."/>
        </authorList>
    </citation>
    <scope>NUCLEOTIDE SEQUENCE [LARGE SCALE GENOMIC DNA]</scope>
    <source>
        <strain evidence="2 3">D20</strain>
    </source>
</reference>
<dbReference type="InterPro" id="IPR038444">
    <property type="entry name" value="DUF465_sf"/>
</dbReference>
<keyword evidence="3" id="KW-1185">Reference proteome</keyword>
<name>A0A2T4IFC3_9RHOO</name>
<evidence type="ECO:0000313" key="3">
    <source>
        <dbReference type="Proteomes" id="UP000241193"/>
    </source>
</evidence>
<dbReference type="Gene3D" id="6.10.280.50">
    <property type="match status" value="1"/>
</dbReference>
<reference evidence="2 3" key="1">
    <citation type="submission" date="2018-03" db="EMBL/GenBank/DDBJ databases">
        <authorList>
            <person name="Keele B.F."/>
        </authorList>
    </citation>
    <scope>NUCLEOTIDE SEQUENCE [LARGE SCALE GENOMIC DNA]</scope>
    <source>
        <strain evidence="2 3">D20</strain>
    </source>
</reference>
<keyword evidence="1" id="KW-0175">Coiled coil</keyword>
<dbReference type="EMBL" id="PZKC01000006">
    <property type="protein sequence ID" value="PTD96474.1"/>
    <property type="molecule type" value="Genomic_DNA"/>
</dbReference>
<dbReference type="InterPro" id="IPR007420">
    <property type="entry name" value="DUF465"/>
</dbReference>
<evidence type="ECO:0000256" key="1">
    <source>
        <dbReference type="SAM" id="Coils"/>
    </source>
</evidence>
<gene>
    <name evidence="2" type="ORF">C8261_09195</name>
</gene>
<evidence type="ECO:0008006" key="4">
    <source>
        <dbReference type="Google" id="ProtNLM"/>
    </source>
</evidence>
<protein>
    <recommendedName>
        <fullName evidence="4">DUF465 domain-containing protein</fullName>
    </recommendedName>
</protein>
<organism evidence="2 3">
    <name type="scientific">Pseudothauera lacus</name>
    <dbReference type="NCBI Taxonomy" id="2136175"/>
    <lineage>
        <taxon>Bacteria</taxon>
        <taxon>Pseudomonadati</taxon>
        <taxon>Pseudomonadota</taxon>
        <taxon>Betaproteobacteria</taxon>
        <taxon>Rhodocyclales</taxon>
        <taxon>Zoogloeaceae</taxon>
        <taxon>Pseudothauera</taxon>
    </lineage>
</organism>
<proteinExistence type="predicted"/>
<dbReference type="OrthoDB" id="5787087at2"/>
<dbReference type="Pfam" id="PF04325">
    <property type="entry name" value="DUF465"/>
    <property type="match status" value="1"/>
</dbReference>
<evidence type="ECO:0000313" key="2">
    <source>
        <dbReference type="EMBL" id="PTD96474.1"/>
    </source>
</evidence>
<dbReference type="AlphaFoldDB" id="A0A2T4IFC3"/>
<dbReference type="RefSeq" id="WP_107493403.1">
    <property type="nucleotide sequence ID" value="NZ_PZKC01000006.1"/>
</dbReference>
<dbReference type="Proteomes" id="UP000241193">
    <property type="component" value="Unassembled WGS sequence"/>
</dbReference>
<accession>A0A2T4IFC3</accession>
<sequence>MSDSDHGFEDVTSLQARLLALRAEHRDLDEAIAGLGDAPPQDELLLRRLKKRKLALKDRITLIERMLEPDELA</sequence>
<comment type="caution">
    <text evidence="2">The sequence shown here is derived from an EMBL/GenBank/DDBJ whole genome shotgun (WGS) entry which is preliminary data.</text>
</comment>
<feature type="coiled-coil region" evidence="1">
    <location>
        <begin position="11"/>
        <end position="66"/>
    </location>
</feature>